<keyword evidence="1" id="KW-0812">Transmembrane</keyword>
<name>A0ABR2S4S7_9ROSI</name>
<reference evidence="2 3" key="1">
    <citation type="journal article" date="2024" name="G3 (Bethesda)">
        <title>Genome assembly of Hibiscus sabdariffa L. provides insights into metabolisms of medicinal natural products.</title>
        <authorList>
            <person name="Kim T."/>
        </authorList>
    </citation>
    <scope>NUCLEOTIDE SEQUENCE [LARGE SCALE GENOMIC DNA]</scope>
    <source>
        <strain evidence="2">TK-2024</strain>
        <tissue evidence="2">Old leaves</tissue>
    </source>
</reference>
<accession>A0ABR2S4S7</accession>
<dbReference type="InterPro" id="IPR036691">
    <property type="entry name" value="Endo/exonu/phosph_ase_sf"/>
</dbReference>
<keyword evidence="1" id="KW-0472">Membrane</keyword>
<dbReference type="Gene3D" id="3.60.10.10">
    <property type="entry name" value="Endonuclease/exonuclease/phosphatase"/>
    <property type="match status" value="1"/>
</dbReference>
<comment type="caution">
    <text evidence="2">The sequence shown here is derived from an EMBL/GenBank/DDBJ whole genome shotgun (WGS) entry which is preliminary data.</text>
</comment>
<feature type="transmembrane region" description="Helical" evidence="1">
    <location>
        <begin position="128"/>
        <end position="150"/>
    </location>
</feature>
<keyword evidence="1" id="KW-1133">Transmembrane helix</keyword>
<dbReference type="Proteomes" id="UP001396334">
    <property type="component" value="Unassembled WGS sequence"/>
</dbReference>
<evidence type="ECO:0000313" key="3">
    <source>
        <dbReference type="Proteomes" id="UP001396334"/>
    </source>
</evidence>
<keyword evidence="3" id="KW-1185">Reference proteome</keyword>
<sequence>MANNLVNQGLPIENSEKTPGLEQLVHEQTHVADVSTKELVIIDRSRGCEPQVCRYLKRFIKDNNPSLVALLETRISGNKTDSVVRKLGFPNSFRVEARGFSGGIWLLWKDSISLEIEVISNQFIHYRLFSSCISMPVFATIVYVNLNIFYRKFLWKQLEVFNPRESAPWIIGGDFSSLLNEGDSMRGVRGRSGASCSFHDFTFRTGLIDEGF</sequence>
<evidence type="ECO:0000256" key="1">
    <source>
        <dbReference type="SAM" id="Phobius"/>
    </source>
</evidence>
<dbReference type="SUPFAM" id="SSF56219">
    <property type="entry name" value="DNase I-like"/>
    <property type="match status" value="1"/>
</dbReference>
<evidence type="ECO:0000313" key="2">
    <source>
        <dbReference type="EMBL" id="KAK9020048.1"/>
    </source>
</evidence>
<dbReference type="PANTHER" id="PTHR35218:SF9">
    <property type="entry name" value="ENDONUCLEASE_EXONUCLEASE_PHOSPHATASE DOMAIN-CONTAINING PROTEIN"/>
    <property type="match status" value="1"/>
</dbReference>
<dbReference type="EMBL" id="JBBPBN010000017">
    <property type="protein sequence ID" value="KAK9020048.1"/>
    <property type="molecule type" value="Genomic_DNA"/>
</dbReference>
<dbReference type="PANTHER" id="PTHR35218">
    <property type="entry name" value="RNASE H DOMAIN-CONTAINING PROTEIN"/>
    <property type="match status" value="1"/>
</dbReference>
<organism evidence="2 3">
    <name type="scientific">Hibiscus sabdariffa</name>
    <name type="common">roselle</name>
    <dbReference type="NCBI Taxonomy" id="183260"/>
    <lineage>
        <taxon>Eukaryota</taxon>
        <taxon>Viridiplantae</taxon>
        <taxon>Streptophyta</taxon>
        <taxon>Embryophyta</taxon>
        <taxon>Tracheophyta</taxon>
        <taxon>Spermatophyta</taxon>
        <taxon>Magnoliopsida</taxon>
        <taxon>eudicotyledons</taxon>
        <taxon>Gunneridae</taxon>
        <taxon>Pentapetalae</taxon>
        <taxon>rosids</taxon>
        <taxon>malvids</taxon>
        <taxon>Malvales</taxon>
        <taxon>Malvaceae</taxon>
        <taxon>Malvoideae</taxon>
        <taxon>Hibiscus</taxon>
    </lineage>
</organism>
<gene>
    <name evidence="2" type="ORF">V6N11_054545</name>
</gene>
<proteinExistence type="predicted"/>
<protein>
    <submittedName>
        <fullName evidence="2">Uncharacterized protein</fullName>
    </submittedName>
</protein>